<reference evidence="1 2" key="1">
    <citation type="submission" date="2015-11" db="EMBL/GenBank/DDBJ databases">
        <title>Genomic analysis of 38 Legionella species identifies large and diverse effector repertoires.</title>
        <authorList>
            <person name="Burstein D."/>
            <person name="Amaro F."/>
            <person name="Zusman T."/>
            <person name="Lifshitz Z."/>
            <person name="Cohen O."/>
            <person name="Gilbert J.A."/>
            <person name="Pupko T."/>
            <person name="Shuman H.A."/>
            <person name="Segal G."/>
        </authorList>
    </citation>
    <scope>NUCLEOTIDE SEQUENCE [LARGE SCALE GENOMIC DNA]</scope>
    <source>
        <strain evidence="1 2">ATCC 49655</strain>
    </source>
</reference>
<protein>
    <submittedName>
        <fullName evidence="1">Uncharacterized protein</fullName>
    </submittedName>
</protein>
<dbReference type="Proteomes" id="UP000054600">
    <property type="component" value="Unassembled WGS sequence"/>
</dbReference>
<sequence length="94" mass="10878">MHHLSPDFFSVTFSKLRQYFLKNKKSMFSGDDFAQILKNTPKEVQGISFGSTEYADFSVIQTDIIAQAFSQLHDNVHSLNFFYSNLIERAFSEQ</sequence>
<dbReference type="EMBL" id="LNYW01000016">
    <property type="protein sequence ID" value="KTD65108.1"/>
    <property type="molecule type" value="Genomic_DNA"/>
</dbReference>
<name>A0A0W0Z7N7_9GAMM</name>
<evidence type="ECO:0000313" key="2">
    <source>
        <dbReference type="Proteomes" id="UP000054600"/>
    </source>
</evidence>
<proteinExistence type="predicted"/>
<dbReference type="RefSeq" id="WP_018578489.1">
    <property type="nucleotide sequence ID" value="NZ_KB892435.1"/>
</dbReference>
<evidence type="ECO:0000313" key="1">
    <source>
        <dbReference type="EMBL" id="KTD65108.1"/>
    </source>
</evidence>
<gene>
    <name evidence="1" type="ORF">Lsha_0477</name>
</gene>
<accession>A0A0W0Z7N7</accession>
<dbReference type="PATRIC" id="fig|1122169.6.peg.546"/>
<keyword evidence="2" id="KW-1185">Reference proteome</keyword>
<dbReference type="STRING" id="1122169.Lsha_0477"/>
<dbReference type="AlphaFoldDB" id="A0A0W0Z7N7"/>
<comment type="caution">
    <text evidence="1">The sequence shown here is derived from an EMBL/GenBank/DDBJ whole genome shotgun (WGS) entry which is preliminary data.</text>
</comment>
<organism evidence="1 2">
    <name type="scientific">Legionella shakespearei DSM 23087</name>
    <dbReference type="NCBI Taxonomy" id="1122169"/>
    <lineage>
        <taxon>Bacteria</taxon>
        <taxon>Pseudomonadati</taxon>
        <taxon>Pseudomonadota</taxon>
        <taxon>Gammaproteobacteria</taxon>
        <taxon>Legionellales</taxon>
        <taxon>Legionellaceae</taxon>
        <taxon>Legionella</taxon>
    </lineage>
</organism>